<dbReference type="PROSITE" id="PS51257">
    <property type="entry name" value="PROKAR_LIPOPROTEIN"/>
    <property type="match status" value="1"/>
</dbReference>
<evidence type="ECO:0000313" key="2">
    <source>
        <dbReference type="Proteomes" id="UP000199031"/>
    </source>
</evidence>
<evidence type="ECO:0000313" key="1">
    <source>
        <dbReference type="EMBL" id="SFQ41802.1"/>
    </source>
</evidence>
<protein>
    <recommendedName>
        <fullName evidence="3">Lipoprotein</fullName>
    </recommendedName>
</protein>
<dbReference type="RefSeq" id="WP_090661069.1">
    <property type="nucleotide sequence ID" value="NZ_FOXQ01000011.1"/>
</dbReference>
<evidence type="ECO:0008006" key="3">
    <source>
        <dbReference type="Google" id="ProtNLM"/>
    </source>
</evidence>
<reference evidence="1 2" key="1">
    <citation type="submission" date="2016-10" db="EMBL/GenBank/DDBJ databases">
        <authorList>
            <person name="de Groot N.N."/>
        </authorList>
    </citation>
    <scope>NUCLEOTIDE SEQUENCE [LARGE SCALE GENOMIC DNA]</scope>
    <source>
        <strain evidence="1 2">DSM 28286</strain>
    </source>
</reference>
<accession>A0A1I5YC59</accession>
<gene>
    <name evidence="1" type="ORF">SAMN05444277_111104</name>
</gene>
<dbReference type="EMBL" id="FOXQ01000011">
    <property type="protein sequence ID" value="SFQ41802.1"/>
    <property type="molecule type" value="Genomic_DNA"/>
</dbReference>
<proteinExistence type="predicted"/>
<name>A0A1I5YC59_9BACT</name>
<keyword evidence="2" id="KW-1185">Reference proteome</keyword>
<dbReference type="AlphaFoldDB" id="A0A1I5YC59"/>
<dbReference type="OrthoDB" id="678284at2"/>
<organism evidence="1 2">
    <name type="scientific">Parafilimonas terrae</name>
    <dbReference type="NCBI Taxonomy" id="1465490"/>
    <lineage>
        <taxon>Bacteria</taxon>
        <taxon>Pseudomonadati</taxon>
        <taxon>Bacteroidota</taxon>
        <taxon>Chitinophagia</taxon>
        <taxon>Chitinophagales</taxon>
        <taxon>Chitinophagaceae</taxon>
        <taxon>Parafilimonas</taxon>
    </lineage>
</organism>
<dbReference type="STRING" id="1465490.SAMN05444277_111104"/>
<dbReference type="Proteomes" id="UP000199031">
    <property type="component" value="Unassembled WGS sequence"/>
</dbReference>
<sequence>MKYLIVALTVFVFFSCKEKFDSKNYAENKISLAQRESEHPEQFIHLSSDDKRNLFGNTVIKGKLVNTASVAAYKNTRLKMLCYKNGIRVEEHEDVIPSILKPGATKTFKIRYHLPKGTDSLALSVMSADTLSDAIASSKE</sequence>